<evidence type="ECO:0008006" key="3">
    <source>
        <dbReference type="Google" id="ProtNLM"/>
    </source>
</evidence>
<dbReference type="Proteomes" id="UP000632063">
    <property type="component" value="Unassembled WGS sequence"/>
</dbReference>
<comment type="caution">
    <text evidence="1">The sequence shown here is derived from an EMBL/GenBank/DDBJ whole genome shotgun (WGS) entry which is preliminary data.</text>
</comment>
<evidence type="ECO:0000313" key="2">
    <source>
        <dbReference type="Proteomes" id="UP000632063"/>
    </source>
</evidence>
<keyword evidence="2" id="KW-1185">Reference proteome</keyword>
<reference evidence="2" key="1">
    <citation type="submission" date="2020-09" db="EMBL/GenBank/DDBJ databases">
        <title>The genome sequence of strain Labrenzia suaedae 4C16A.</title>
        <authorList>
            <person name="Liu Y."/>
        </authorList>
    </citation>
    <scope>NUCLEOTIDE SEQUENCE [LARGE SCALE GENOMIC DNA]</scope>
    <source>
        <strain evidence="2">4C16A</strain>
    </source>
</reference>
<dbReference type="EMBL" id="JACYXI010000019">
    <property type="protein sequence ID" value="MBD8894067.1"/>
    <property type="molecule type" value="Genomic_DNA"/>
</dbReference>
<organism evidence="1 2">
    <name type="scientific">Roseibium litorale</name>
    <dbReference type="NCBI Taxonomy" id="2803841"/>
    <lineage>
        <taxon>Bacteria</taxon>
        <taxon>Pseudomonadati</taxon>
        <taxon>Pseudomonadota</taxon>
        <taxon>Alphaproteobacteria</taxon>
        <taxon>Hyphomicrobiales</taxon>
        <taxon>Stappiaceae</taxon>
        <taxon>Roseibium</taxon>
    </lineage>
</organism>
<accession>A0ABR9CT88</accession>
<dbReference type="RefSeq" id="WP_192150666.1">
    <property type="nucleotide sequence ID" value="NZ_JACYXI010000019.1"/>
</dbReference>
<sequence>MQYVSYPSDDANFADTLATIKQRMDRRLKGADDLCNPLLSPFLQREDLDKLICNSAEALDFSALVFGFKGGPDPAGLYPLQSLSASTQTGRIYHVGSAIPVPKALATQILPFNNMANFKAVTTYYARAAIAQSDKDLRYKRRLVAFFIEYTTELGQARNLIICSDKTKFATIDVINKSADEVKAACLAIVSEYNQKNKDYIIDYEVNDVSLNFYPLSPDKKTEISNISYREVSGQSNQYISNLGLVSTVKLSSSDLVPDEGVQAISFQIPYSPNFSGQDLAIEMEDSSLWSYRSLVASVKKSDFSVAIPSFTLTAASSASVAIGQIAGYTYSNSRSQEVENKKEKNSKKTFKITIGAGGYVADTLLQSGSFELSSTITLLGAQDKEIVTLSVPLSVPGFGATNENDLVQAVLETI</sequence>
<name>A0ABR9CT88_9HYPH</name>
<reference evidence="1 2" key="2">
    <citation type="journal article" date="2021" name="Int. J. Syst. Evol. Microbiol.">
        <title>Roseibium litorale sp. nov., isolated from a tidal flat sediment and proposal for the reclassification of Labrenzia polysiphoniae as Roseibium polysiphoniae comb. nov.</title>
        <authorList>
            <person name="Liu Y."/>
            <person name="Pei T."/>
            <person name="Du J."/>
            <person name="Chao M."/>
            <person name="Deng M.R."/>
            <person name="Zhu H."/>
        </authorList>
    </citation>
    <scope>NUCLEOTIDE SEQUENCE [LARGE SCALE GENOMIC DNA]</scope>
    <source>
        <strain evidence="1 2">4C16A</strain>
    </source>
</reference>
<protein>
    <recommendedName>
        <fullName evidence="3">Baseplate J-like protein</fullName>
    </recommendedName>
</protein>
<gene>
    <name evidence="1" type="ORF">IG616_21185</name>
</gene>
<evidence type="ECO:0000313" key="1">
    <source>
        <dbReference type="EMBL" id="MBD8894067.1"/>
    </source>
</evidence>
<proteinExistence type="predicted"/>